<proteinExistence type="predicted"/>
<gene>
    <name evidence="1" type="ORF">BSTOLATCC_MIC2516</name>
</gene>
<accession>A0AAU9I973</accession>
<dbReference type="EMBL" id="CAJZBQ010000003">
    <property type="protein sequence ID" value="CAG9310802.1"/>
    <property type="molecule type" value="Genomic_DNA"/>
</dbReference>
<dbReference type="AlphaFoldDB" id="A0AAU9I973"/>
<name>A0AAU9I973_9CILI</name>
<evidence type="ECO:0000313" key="2">
    <source>
        <dbReference type="Proteomes" id="UP001162131"/>
    </source>
</evidence>
<dbReference type="Proteomes" id="UP001162131">
    <property type="component" value="Unassembled WGS sequence"/>
</dbReference>
<reference evidence="1" key="1">
    <citation type="submission" date="2021-09" db="EMBL/GenBank/DDBJ databases">
        <authorList>
            <consortium name="AG Swart"/>
            <person name="Singh M."/>
            <person name="Singh A."/>
            <person name="Seah K."/>
            <person name="Emmerich C."/>
        </authorList>
    </citation>
    <scope>NUCLEOTIDE SEQUENCE</scope>
    <source>
        <strain evidence="1">ATCC30299</strain>
    </source>
</reference>
<evidence type="ECO:0000313" key="1">
    <source>
        <dbReference type="EMBL" id="CAG9310802.1"/>
    </source>
</evidence>
<keyword evidence="2" id="KW-1185">Reference proteome</keyword>
<sequence length="226" mass="26936">MGSLDTIPVDIIRYHILPFIRDPRTFVYIGGVNHSLRHSWKNLGHSITDLVKERIPSFENLHKEVESEMQTDKCPGLTKDLHFAAVAVDNIDYRQIDYNDEHALYLLSVFWVYLMMTTEPATKEEILELFNKENAIENLEHVDPRWVERKMVDKVIEMIATAQWREVEGRFMGQKEEPIITWIKHFTRYLQIGQLVQENQRKEEYYADSIDRLKNIIKNQHQIWRP</sequence>
<comment type="caution">
    <text evidence="1">The sequence shown here is derived from an EMBL/GenBank/DDBJ whole genome shotgun (WGS) entry which is preliminary data.</text>
</comment>
<protein>
    <submittedName>
        <fullName evidence="1">Uncharacterized protein</fullName>
    </submittedName>
</protein>
<organism evidence="1 2">
    <name type="scientific">Blepharisma stoltei</name>
    <dbReference type="NCBI Taxonomy" id="1481888"/>
    <lineage>
        <taxon>Eukaryota</taxon>
        <taxon>Sar</taxon>
        <taxon>Alveolata</taxon>
        <taxon>Ciliophora</taxon>
        <taxon>Postciliodesmatophora</taxon>
        <taxon>Heterotrichea</taxon>
        <taxon>Heterotrichida</taxon>
        <taxon>Blepharismidae</taxon>
        <taxon>Blepharisma</taxon>
    </lineage>
</organism>